<dbReference type="PROSITE" id="PS50041">
    <property type="entry name" value="C_TYPE_LECTIN_2"/>
    <property type="match status" value="1"/>
</dbReference>
<evidence type="ECO:0000256" key="7">
    <source>
        <dbReference type="SAM" id="MobiDB-lite"/>
    </source>
</evidence>
<dbReference type="SMART" id="SM00034">
    <property type="entry name" value="CLECT"/>
    <property type="match status" value="1"/>
</dbReference>
<reference evidence="10" key="1">
    <citation type="journal article" date="2023" name="G3 (Bethesda)">
        <title>A reference genome for the long-term kleptoplast-retaining sea slug Elysia crispata morphotype clarki.</title>
        <authorList>
            <person name="Eastman K.E."/>
            <person name="Pendleton A.L."/>
            <person name="Shaikh M.A."/>
            <person name="Suttiyut T."/>
            <person name="Ogas R."/>
            <person name="Tomko P."/>
            <person name="Gavelis G."/>
            <person name="Widhalm J.R."/>
            <person name="Wisecaver J.H."/>
        </authorList>
    </citation>
    <scope>NUCLEOTIDE SEQUENCE</scope>
    <source>
        <strain evidence="10">ECLA1</strain>
    </source>
</reference>
<feature type="domain" description="C-type lectin" evidence="9">
    <location>
        <begin position="31"/>
        <end position="146"/>
    </location>
</feature>
<keyword evidence="3" id="KW-0732">Signal</keyword>
<dbReference type="SUPFAM" id="SSF56436">
    <property type="entry name" value="C-type lectin-like"/>
    <property type="match status" value="1"/>
</dbReference>
<dbReference type="Pfam" id="PF00059">
    <property type="entry name" value="Lectin_C"/>
    <property type="match status" value="1"/>
</dbReference>
<evidence type="ECO:0000256" key="4">
    <source>
        <dbReference type="ARBA" id="ARBA00022734"/>
    </source>
</evidence>
<feature type="transmembrane region" description="Helical" evidence="8">
    <location>
        <begin position="438"/>
        <end position="461"/>
    </location>
</feature>
<dbReference type="Proteomes" id="UP001283361">
    <property type="component" value="Unassembled WGS sequence"/>
</dbReference>
<accession>A0AAE1B8V6</accession>
<comment type="subcellular location">
    <subcellularLocation>
        <location evidence="1">Membrane</location>
        <topology evidence="1">Single-pass type I membrane protein</topology>
    </subcellularLocation>
</comment>
<dbReference type="AlphaFoldDB" id="A0AAE1B8V6"/>
<dbReference type="PANTHER" id="PTHR14789">
    <property type="entry name" value="CHONDROLECTIN VARIANT CHODLFDELTAE"/>
    <property type="match status" value="1"/>
</dbReference>
<dbReference type="InterPro" id="IPR016187">
    <property type="entry name" value="CTDL_fold"/>
</dbReference>
<organism evidence="10 11">
    <name type="scientific">Elysia crispata</name>
    <name type="common">lettuce slug</name>
    <dbReference type="NCBI Taxonomy" id="231223"/>
    <lineage>
        <taxon>Eukaryota</taxon>
        <taxon>Metazoa</taxon>
        <taxon>Spiralia</taxon>
        <taxon>Lophotrochozoa</taxon>
        <taxon>Mollusca</taxon>
        <taxon>Gastropoda</taxon>
        <taxon>Heterobranchia</taxon>
        <taxon>Euthyneura</taxon>
        <taxon>Panpulmonata</taxon>
        <taxon>Sacoglossa</taxon>
        <taxon>Placobranchoidea</taxon>
        <taxon>Plakobranchidae</taxon>
        <taxon>Elysia</taxon>
    </lineage>
</organism>
<dbReference type="InterPro" id="IPR051505">
    <property type="entry name" value="C-type_lectin_domain"/>
</dbReference>
<name>A0AAE1B8V6_9GAST</name>
<keyword evidence="2 8" id="KW-0812">Transmembrane</keyword>
<keyword evidence="5 8" id="KW-1133">Transmembrane helix</keyword>
<dbReference type="InterPro" id="IPR001304">
    <property type="entry name" value="C-type_lectin-like"/>
</dbReference>
<evidence type="ECO:0000256" key="3">
    <source>
        <dbReference type="ARBA" id="ARBA00022729"/>
    </source>
</evidence>
<keyword evidence="11" id="KW-1185">Reference proteome</keyword>
<evidence type="ECO:0000256" key="5">
    <source>
        <dbReference type="ARBA" id="ARBA00022989"/>
    </source>
</evidence>
<evidence type="ECO:0000259" key="9">
    <source>
        <dbReference type="PROSITE" id="PS50041"/>
    </source>
</evidence>
<evidence type="ECO:0000256" key="8">
    <source>
        <dbReference type="SAM" id="Phobius"/>
    </source>
</evidence>
<dbReference type="Gene3D" id="3.10.100.10">
    <property type="entry name" value="Mannose-Binding Protein A, subunit A"/>
    <property type="match status" value="1"/>
</dbReference>
<dbReference type="CDD" id="cd00037">
    <property type="entry name" value="CLECT"/>
    <property type="match status" value="1"/>
</dbReference>
<keyword evidence="4" id="KW-0430">Lectin</keyword>
<dbReference type="GO" id="GO:0016020">
    <property type="term" value="C:membrane"/>
    <property type="evidence" value="ECO:0007669"/>
    <property type="project" value="UniProtKB-SubCell"/>
</dbReference>
<dbReference type="EMBL" id="JAWDGP010000386">
    <property type="protein sequence ID" value="KAK3800946.1"/>
    <property type="molecule type" value="Genomic_DNA"/>
</dbReference>
<comment type="caution">
    <text evidence="10">The sequence shown here is derived from an EMBL/GenBank/DDBJ whole genome shotgun (WGS) entry which is preliminary data.</text>
</comment>
<evidence type="ECO:0000313" key="10">
    <source>
        <dbReference type="EMBL" id="KAK3800946.1"/>
    </source>
</evidence>
<evidence type="ECO:0000256" key="1">
    <source>
        <dbReference type="ARBA" id="ARBA00004479"/>
    </source>
</evidence>
<gene>
    <name evidence="10" type="ORF">RRG08_023601</name>
</gene>
<feature type="region of interest" description="Disordered" evidence="7">
    <location>
        <begin position="479"/>
        <end position="523"/>
    </location>
</feature>
<sequence>MTCRDPREKCDLTRYQFEYPCKYIDYVDLREAGTCVKVIEHAVPWREARQKCVYDFNGTLVKIANKVVDDSIYNLIHVNRNRDYWIGLTSSELKHKHQQGFAWLNEAHPATYTNWVSQRRPGFLPSQTLECASKNSYNGKWLKETCYPTNNPYICQKESARNPGPPSLDVNFAPGHKFAYIGYKLVAKCSAFTELGATVKFRIEDALNVTDIDGDDDYQGVNFTTEEDGRFVEVDDRCFPRTKATMTVELTTKIIGTNLSCCWSLQDNFTRCSDIITTDVRYPPRRPILVIPSSYLLSRGDFLAARCAACVGTGGQLVWTLVMLNDQRSWSSNFRITQHMPVVSGVPSNYSKSTSFVDGYNITSIIWTVREDALCGPYIVSTFERLVGGDLHGSVLTCISSNPDNITVTTADVTARSSVFSVYGYEISAWSDKTLLRILLLVLGILIIPLGLILCMGVPFVKKKQKKQKILGKSTRAVRPKVLKKKQSEPKRNLAALHSSKSKQEKADVNPKPSLPGSSAFDLKLSSSQSSIPKSFAFNMRKKFSSLSFKSYWSGETKSNASSGT</sequence>
<evidence type="ECO:0000256" key="2">
    <source>
        <dbReference type="ARBA" id="ARBA00022692"/>
    </source>
</evidence>
<proteinExistence type="predicted"/>
<evidence type="ECO:0000256" key="6">
    <source>
        <dbReference type="ARBA" id="ARBA00023136"/>
    </source>
</evidence>
<dbReference type="GO" id="GO:0030246">
    <property type="term" value="F:carbohydrate binding"/>
    <property type="evidence" value="ECO:0007669"/>
    <property type="project" value="UniProtKB-KW"/>
</dbReference>
<protein>
    <recommendedName>
        <fullName evidence="9">C-type lectin domain-containing protein</fullName>
    </recommendedName>
</protein>
<dbReference type="InterPro" id="IPR016186">
    <property type="entry name" value="C-type_lectin-like/link_sf"/>
</dbReference>
<evidence type="ECO:0000313" key="11">
    <source>
        <dbReference type="Proteomes" id="UP001283361"/>
    </source>
</evidence>
<keyword evidence="6 8" id="KW-0472">Membrane</keyword>